<dbReference type="EMBL" id="BK015926">
    <property type="protein sequence ID" value="DAF85414.1"/>
    <property type="molecule type" value="Genomic_DNA"/>
</dbReference>
<proteinExistence type="predicted"/>
<evidence type="ECO:0000313" key="2">
    <source>
        <dbReference type="EMBL" id="DAF85414.1"/>
    </source>
</evidence>
<reference evidence="2" key="1">
    <citation type="journal article" date="2021" name="Proc. Natl. Acad. Sci. U.S.A.">
        <title>A Catalog of Tens of Thousands of Viruses from Human Metagenomes Reveals Hidden Associations with Chronic Diseases.</title>
        <authorList>
            <person name="Tisza M.J."/>
            <person name="Buck C.B."/>
        </authorList>
    </citation>
    <scope>NUCLEOTIDE SEQUENCE</scope>
    <source>
        <strain evidence="2">Ctzm5103</strain>
    </source>
</reference>
<name>A0A8S5TT82_9CAUD</name>
<keyword evidence="1" id="KW-0472">Membrane</keyword>
<protein>
    <submittedName>
        <fullName evidence="2">Uncharacterized protein</fullName>
    </submittedName>
</protein>
<keyword evidence="1" id="KW-1133">Transmembrane helix</keyword>
<sequence>MLNTIILIFACVLMGFFAVCAFIRAQAEKKERYKIQKQLDEVYEHEEHAAEIISNANKTKADARTGKHSTDIKYMADKLHDYAQK</sequence>
<organism evidence="2">
    <name type="scientific">Siphoviridae sp. ctzm5103</name>
    <dbReference type="NCBI Taxonomy" id="2825750"/>
    <lineage>
        <taxon>Viruses</taxon>
        <taxon>Duplodnaviria</taxon>
        <taxon>Heunggongvirae</taxon>
        <taxon>Uroviricota</taxon>
        <taxon>Caudoviricetes</taxon>
    </lineage>
</organism>
<accession>A0A8S5TT82</accession>
<evidence type="ECO:0000256" key="1">
    <source>
        <dbReference type="SAM" id="Phobius"/>
    </source>
</evidence>
<feature type="transmembrane region" description="Helical" evidence="1">
    <location>
        <begin position="6"/>
        <end position="25"/>
    </location>
</feature>
<keyword evidence="1" id="KW-0812">Transmembrane</keyword>